<proteinExistence type="predicted"/>
<gene>
    <name evidence="1" type="ORF">HNQ68_002134</name>
</gene>
<dbReference type="AlphaFoldDB" id="A0A7W8AJM5"/>
<organism evidence="1 2">
    <name type="scientific">Pseudochrobactrum saccharolyticum</name>
    <dbReference type="NCBI Taxonomy" id="354352"/>
    <lineage>
        <taxon>Bacteria</taxon>
        <taxon>Pseudomonadati</taxon>
        <taxon>Pseudomonadota</taxon>
        <taxon>Alphaproteobacteria</taxon>
        <taxon>Hyphomicrobiales</taxon>
        <taxon>Brucellaceae</taxon>
        <taxon>Pseudochrobactrum</taxon>
    </lineage>
</organism>
<protein>
    <submittedName>
        <fullName evidence="1">Formylglycine-generating enzyme required for sulfatase activity</fullName>
    </submittedName>
</protein>
<reference evidence="1 2" key="1">
    <citation type="submission" date="2020-08" db="EMBL/GenBank/DDBJ databases">
        <title>Genomic Encyclopedia of Type Strains, Phase IV (KMG-IV): sequencing the most valuable type-strain genomes for metagenomic binning, comparative biology and taxonomic classification.</title>
        <authorList>
            <person name="Goeker M."/>
        </authorList>
    </citation>
    <scope>NUCLEOTIDE SEQUENCE [LARGE SCALE GENOMIC DNA]</scope>
    <source>
        <strain evidence="1 2">DSM 25620</strain>
    </source>
</reference>
<name>A0A7W8AJM5_9HYPH</name>
<evidence type="ECO:0000313" key="2">
    <source>
        <dbReference type="Proteomes" id="UP000531231"/>
    </source>
</evidence>
<accession>A0A7W8AJM5</accession>
<keyword evidence="2" id="KW-1185">Reference proteome</keyword>
<evidence type="ECO:0000313" key="1">
    <source>
        <dbReference type="EMBL" id="MBB5091593.1"/>
    </source>
</evidence>
<dbReference type="EMBL" id="JACHIL010000003">
    <property type="protein sequence ID" value="MBB5091593.1"/>
    <property type="molecule type" value="Genomic_DNA"/>
</dbReference>
<comment type="caution">
    <text evidence="1">The sequence shown here is derived from an EMBL/GenBank/DDBJ whole genome shotgun (WGS) entry which is preliminary data.</text>
</comment>
<dbReference type="Proteomes" id="UP000531231">
    <property type="component" value="Unassembled WGS sequence"/>
</dbReference>
<sequence length="33" mass="3741">MGLEVSKKYNIDEVLEEMIWIPGGTFVMGSDDH</sequence>